<comment type="caution">
    <text evidence="2">The sequence shown here is derived from an EMBL/GenBank/DDBJ whole genome shotgun (WGS) entry which is preliminary data.</text>
</comment>
<feature type="domain" description="Polymerase nucleotidyl transferase" evidence="1">
    <location>
        <begin position="9"/>
        <end position="68"/>
    </location>
</feature>
<keyword evidence="3" id="KW-1185">Reference proteome</keyword>
<dbReference type="Gene3D" id="3.30.460.10">
    <property type="entry name" value="Beta Polymerase, domain 2"/>
    <property type="match status" value="1"/>
</dbReference>
<dbReference type="STRING" id="1385510.GCA_000425205_00611"/>
<dbReference type="GO" id="GO:0016779">
    <property type="term" value="F:nucleotidyltransferase activity"/>
    <property type="evidence" value="ECO:0007669"/>
    <property type="project" value="InterPro"/>
</dbReference>
<accession>A0A0A5GFG1</accession>
<gene>
    <name evidence="2" type="ORF">N781_02625</name>
</gene>
<dbReference type="InterPro" id="IPR002934">
    <property type="entry name" value="Polymerase_NTP_transf_dom"/>
</dbReference>
<dbReference type="InterPro" id="IPR043519">
    <property type="entry name" value="NT_sf"/>
</dbReference>
<name>A0A0A5GFG1_9BACI</name>
<dbReference type="Proteomes" id="UP000030528">
    <property type="component" value="Unassembled WGS sequence"/>
</dbReference>
<evidence type="ECO:0000313" key="3">
    <source>
        <dbReference type="Proteomes" id="UP000030528"/>
    </source>
</evidence>
<dbReference type="EMBL" id="AVPE01000008">
    <property type="protein sequence ID" value="KGX91951.1"/>
    <property type="molecule type" value="Genomic_DNA"/>
</dbReference>
<sequence length="255" mass="30018">MVQYEAVQEILQSLTADGAVQSVFLKGSMGREEEDEYSDIDLYCLVEEEEVDAFKERRIQHLEAYRPLLFWEDLFIIAPQIIAIYENWLHIDLFVVTHATYEPKDNIKVLYDPECQMKRYEDKQSLVLSEEKRSDHALDLSWFLFRYKKASERGNDIWAVEMLRHVCRDLSSLLLAKYAPHRAELGLKNIPYDLSEQHVQAMTSIYETLTPSRHQEAVQQLLSIILEEKEWIEDCITTNEKGRALFHSVLKLYKV</sequence>
<dbReference type="Pfam" id="PF01909">
    <property type="entry name" value="NTP_transf_2"/>
    <property type="match status" value="1"/>
</dbReference>
<dbReference type="eggNOG" id="COG1708">
    <property type="taxonomic scope" value="Bacteria"/>
</dbReference>
<dbReference type="RefSeq" id="WP_026799394.1">
    <property type="nucleotide sequence ID" value="NZ_AULI01000002.1"/>
</dbReference>
<reference evidence="2 3" key="1">
    <citation type="submission" date="2013-08" db="EMBL/GenBank/DDBJ databases">
        <authorList>
            <person name="Huang J."/>
            <person name="Wang G."/>
        </authorList>
    </citation>
    <scope>NUCLEOTIDE SEQUENCE [LARGE SCALE GENOMIC DNA]</scope>
    <source>
        <strain evidence="2 3">JSM 076056</strain>
    </source>
</reference>
<dbReference type="AlphaFoldDB" id="A0A0A5GFG1"/>
<proteinExistence type="predicted"/>
<dbReference type="SUPFAM" id="SSF81301">
    <property type="entry name" value="Nucleotidyltransferase"/>
    <property type="match status" value="1"/>
</dbReference>
<dbReference type="OrthoDB" id="68332at2"/>
<evidence type="ECO:0000313" key="2">
    <source>
        <dbReference type="EMBL" id="KGX91951.1"/>
    </source>
</evidence>
<evidence type="ECO:0000259" key="1">
    <source>
        <dbReference type="Pfam" id="PF01909"/>
    </source>
</evidence>
<dbReference type="CDD" id="cd05403">
    <property type="entry name" value="NT_KNTase_like"/>
    <property type="match status" value="1"/>
</dbReference>
<organism evidence="2 3">
    <name type="scientific">Pontibacillus halophilus JSM 076056 = DSM 19796</name>
    <dbReference type="NCBI Taxonomy" id="1385510"/>
    <lineage>
        <taxon>Bacteria</taxon>
        <taxon>Bacillati</taxon>
        <taxon>Bacillota</taxon>
        <taxon>Bacilli</taxon>
        <taxon>Bacillales</taxon>
        <taxon>Bacillaceae</taxon>
        <taxon>Pontibacillus</taxon>
    </lineage>
</organism>
<protein>
    <submittedName>
        <fullName evidence="2">DNA polymerase III subunit beta</fullName>
    </submittedName>
</protein>